<dbReference type="SUPFAM" id="SSF49482">
    <property type="entry name" value="Aromatic compound dioxygenase"/>
    <property type="match status" value="1"/>
</dbReference>
<dbReference type="CDD" id="cd03461">
    <property type="entry name" value="1_2-HQD"/>
    <property type="match status" value="1"/>
</dbReference>
<dbReference type="AlphaFoldDB" id="A0A857LTB9"/>
<keyword evidence="6" id="KW-0408">Iron</keyword>
<dbReference type="Gene3D" id="2.60.130.10">
    <property type="entry name" value="Aromatic compound dioxygenase"/>
    <property type="match status" value="1"/>
</dbReference>
<dbReference type="PROSITE" id="PS00083">
    <property type="entry name" value="INTRADIOL_DIOXYGENAS"/>
    <property type="match status" value="1"/>
</dbReference>
<dbReference type="PANTHER" id="PTHR33711:SF7">
    <property type="entry name" value="INTRADIOL RING-CLEAVAGE DIOXYGENASES DOMAIN-CONTAINING PROTEIN-RELATED"/>
    <property type="match status" value="1"/>
</dbReference>
<accession>A0A857LTB9</accession>
<dbReference type="InterPro" id="IPR050770">
    <property type="entry name" value="Intradiol_RC_Dioxygenase"/>
</dbReference>
<evidence type="ECO:0000256" key="3">
    <source>
        <dbReference type="ARBA" id="ARBA00022723"/>
    </source>
</evidence>
<evidence type="ECO:0000256" key="5">
    <source>
        <dbReference type="ARBA" id="ARBA00023002"/>
    </source>
</evidence>
<dbReference type="EMBL" id="CP045810">
    <property type="protein sequence ID" value="QHN41531.1"/>
    <property type="molecule type" value="Genomic_DNA"/>
</dbReference>
<proteinExistence type="inferred from homology"/>
<dbReference type="GO" id="GO:0009712">
    <property type="term" value="P:catechol-containing compound metabolic process"/>
    <property type="evidence" value="ECO:0007669"/>
    <property type="project" value="InterPro"/>
</dbReference>
<keyword evidence="4" id="KW-0223">Dioxygenase</keyword>
<dbReference type="InterPro" id="IPR007535">
    <property type="entry name" value="Catechol_dOase_N"/>
</dbReference>
<keyword evidence="3" id="KW-0479">Metal-binding</keyword>
<dbReference type="InterPro" id="IPR015889">
    <property type="entry name" value="Intradiol_dOase_core"/>
</dbReference>
<dbReference type="Pfam" id="PF00775">
    <property type="entry name" value="Dioxygenase_C"/>
    <property type="match status" value="1"/>
</dbReference>
<comment type="cofactor">
    <cofactor evidence="1">
        <name>Fe(3+)</name>
        <dbReference type="ChEBI" id="CHEBI:29034"/>
    </cofactor>
</comment>
<name>A0A857LTB9_9ACTN</name>
<dbReference type="InterPro" id="IPR039390">
    <property type="entry name" value="1_2-HQD/HQD"/>
</dbReference>
<dbReference type="GO" id="GO:0008199">
    <property type="term" value="F:ferric iron binding"/>
    <property type="evidence" value="ECO:0007669"/>
    <property type="project" value="InterPro"/>
</dbReference>
<reference evidence="8" key="1">
    <citation type="journal article" date="2021" name="Nat. Microbiol.">
        <title>Cocultivation of an ultrasmall environmental parasitic bacterium with lytic ability against bacteria associated with wastewater foams.</title>
        <authorList>
            <person name="Batinovic S."/>
            <person name="Rose J.J.A."/>
            <person name="Ratcliffe J."/>
            <person name="Seviour R.J."/>
            <person name="Petrovski S."/>
        </authorList>
    </citation>
    <scope>NUCLEOTIDE SEQUENCE</scope>
    <source>
        <strain evidence="8">CON44</strain>
    </source>
</reference>
<evidence type="ECO:0000313" key="8">
    <source>
        <dbReference type="EMBL" id="QHN41531.1"/>
    </source>
</evidence>
<evidence type="ECO:0000256" key="4">
    <source>
        <dbReference type="ARBA" id="ARBA00022964"/>
    </source>
</evidence>
<evidence type="ECO:0000256" key="6">
    <source>
        <dbReference type="ARBA" id="ARBA00023004"/>
    </source>
</evidence>
<comment type="similarity">
    <text evidence="2">Belongs to the intradiol ring-cleavage dioxygenase family.</text>
</comment>
<organism evidence="8">
    <name type="scientific">Gordonia amarae</name>
    <dbReference type="NCBI Taxonomy" id="36821"/>
    <lineage>
        <taxon>Bacteria</taxon>
        <taxon>Bacillati</taxon>
        <taxon>Actinomycetota</taxon>
        <taxon>Actinomycetes</taxon>
        <taxon>Mycobacteriales</taxon>
        <taxon>Gordoniaceae</taxon>
        <taxon>Gordonia</taxon>
    </lineage>
</organism>
<dbReference type="GO" id="GO:0018576">
    <property type="term" value="F:catechol 1,2-dioxygenase activity"/>
    <property type="evidence" value="ECO:0007669"/>
    <property type="project" value="InterPro"/>
</dbReference>
<dbReference type="Pfam" id="PF04444">
    <property type="entry name" value="Dioxygenase_N"/>
    <property type="match status" value="1"/>
</dbReference>
<gene>
    <name evidence="8" type="ORF">GII30_22335</name>
</gene>
<evidence type="ECO:0000256" key="2">
    <source>
        <dbReference type="ARBA" id="ARBA00007825"/>
    </source>
</evidence>
<sequence length="321" mass="34580">MGRRGPDMSTGTFVNPGSAQVDTAASGHRDVTPAQERIEQRLVDNVVASFGACENPRLREIMVSLTKHLHAFIRDVRLTEEEWGKGIEFLTAAGHITDDVRQEFVLLSDALGASMQTINVNNVAYKGATEATVFGPFFVEDAADVELGGDIAFGAPGEPCWVEGSVTDTDGKPLPGSVIEVWEADEDGLYDVQRDAQSRTARGRLIADSNGEFRFWGLTPTPYPIPDDGPVGKMLAAVGRSPMRASHLHFMVSHPGARTLVTHIFPTGDPIGKKDTVFGVKDSLIKEFGPQPAGTPTPDGRVLDGPWSRTRFDIVLAPAST</sequence>
<evidence type="ECO:0000256" key="1">
    <source>
        <dbReference type="ARBA" id="ARBA00001965"/>
    </source>
</evidence>
<dbReference type="PANTHER" id="PTHR33711">
    <property type="entry name" value="DIOXYGENASE, PUTATIVE (AFU_ORTHOLOGUE AFUA_2G02910)-RELATED"/>
    <property type="match status" value="1"/>
</dbReference>
<dbReference type="InterPro" id="IPR000627">
    <property type="entry name" value="Intradiol_dOase_C"/>
</dbReference>
<keyword evidence="5" id="KW-0560">Oxidoreductase</keyword>
<evidence type="ECO:0000256" key="7">
    <source>
        <dbReference type="SAM" id="MobiDB-lite"/>
    </source>
</evidence>
<feature type="region of interest" description="Disordered" evidence="7">
    <location>
        <begin position="1"/>
        <end position="31"/>
    </location>
</feature>
<feature type="compositionally biased region" description="Polar residues" evidence="7">
    <location>
        <begin position="9"/>
        <end position="23"/>
    </location>
</feature>
<protein>
    <submittedName>
        <fullName evidence="8">Hydroxyquinol 1,2-dioxygenase</fullName>
    </submittedName>
</protein>